<feature type="compositionally biased region" description="Polar residues" evidence="1">
    <location>
        <begin position="7"/>
        <end position="21"/>
    </location>
</feature>
<evidence type="ECO:0000256" key="1">
    <source>
        <dbReference type="SAM" id="MobiDB-lite"/>
    </source>
</evidence>
<keyword evidence="3" id="KW-1185">Reference proteome</keyword>
<name>A0ABP9RX27_9ACTN</name>
<feature type="compositionally biased region" description="Basic and acidic residues" evidence="1">
    <location>
        <begin position="333"/>
        <end position="342"/>
    </location>
</feature>
<sequence length="379" mass="39820">MSLEPPDTSSEPYAGQTQTNTGSEKWLSSYQTIKADFGSIAAYALNMFTAAQDLQPAVMALFQIPELINEAFRSGGMNQLPEGELAAVYSTGNFQDLTSMLNDLHVGLQNTAFAAQTISDSYHLTDGMSAHDLNSVIKVDGVDFAFGMGGSRPEGLDKRIGETWAQDEQKEAIKASKAGANAPALNYASDPNQLGGKVAVTWAGPNGIKDTTITYQDGSKIIIEESGGGGGATIRDTYIVGADGNVQSSSREITTTKGGTTTVVSQAPNKNGEFHETGRQSTTTKVDSTGAKVTTTKSSSVQKGKETPNSTTVKTQNPDGSTETDTTTITQEKGGKTSKQTDKLAVGGNDGDISDQKGANDPKAQADKKDTTFTQRALT</sequence>
<gene>
    <name evidence="2" type="ORF">GCM10023322_39820</name>
</gene>
<feature type="compositionally biased region" description="Basic and acidic residues" evidence="1">
    <location>
        <begin position="354"/>
        <end position="371"/>
    </location>
</feature>
<reference evidence="3" key="1">
    <citation type="journal article" date="2019" name="Int. J. Syst. Evol. Microbiol.">
        <title>The Global Catalogue of Microorganisms (GCM) 10K type strain sequencing project: providing services to taxonomists for standard genome sequencing and annotation.</title>
        <authorList>
            <consortium name="The Broad Institute Genomics Platform"/>
            <consortium name="The Broad Institute Genome Sequencing Center for Infectious Disease"/>
            <person name="Wu L."/>
            <person name="Ma J."/>
        </authorList>
    </citation>
    <scope>NUCLEOTIDE SEQUENCE [LARGE SCALE GENOMIC DNA]</scope>
    <source>
        <strain evidence="3">JCM 18304</strain>
    </source>
</reference>
<proteinExistence type="predicted"/>
<evidence type="ECO:0000313" key="2">
    <source>
        <dbReference type="EMBL" id="GAA5188653.1"/>
    </source>
</evidence>
<feature type="compositionally biased region" description="Polar residues" evidence="1">
    <location>
        <begin position="279"/>
        <end position="321"/>
    </location>
</feature>
<organism evidence="2 3">
    <name type="scientific">Rugosimonospora acidiphila</name>
    <dbReference type="NCBI Taxonomy" id="556531"/>
    <lineage>
        <taxon>Bacteria</taxon>
        <taxon>Bacillati</taxon>
        <taxon>Actinomycetota</taxon>
        <taxon>Actinomycetes</taxon>
        <taxon>Micromonosporales</taxon>
        <taxon>Micromonosporaceae</taxon>
        <taxon>Rugosimonospora</taxon>
    </lineage>
</organism>
<evidence type="ECO:0000313" key="3">
    <source>
        <dbReference type="Proteomes" id="UP001501570"/>
    </source>
</evidence>
<feature type="region of interest" description="Disordered" evidence="1">
    <location>
        <begin position="249"/>
        <end position="379"/>
    </location>
</feature>
<dbReference type="RefSeq" id="WP_345631582.1">
    <property type="nucleotide sequence ID" value="NZ_BAABJQ010000011.1"/>
</dbReference>
<dbReference type="EMBL" id="BAABJQ010000011">
    <property type="protein sequence ID" value="GAA5188653.1"/>
    <property type="molecule type" value="Genomic_DNA"/>
</dbReference>
<accession>A0ABP9RX27</accession>
<dbReference type="Proteomes" id="UP001501570">
    <property type="component" value="Unassembled WGS sequence"/>
</dbReference>
<comment type="caution">
    <text evidence="2">The sequence shown here is derived from an EMBL/GenBank/DDBJ whole genome shotgun (WGS) entry which is preliminary data.</text>
</comment>
<protein>
    <recommendedName>
        <fullName evidence="4">YD repeat-containing protein</fullName>
    </recommendedName>
</protein>
<feature type="region of interest" description="Disordered" evidence="1">
    <location>
        <begin position="1"/>
        <end position="21"/>
    </location>
</feature>
<evidence type="ECO:0008006" key="4">
    <source>
        <dbReference type="Google" id="ProtNLM"/>
    </source>
</evidence>